<gene>
    <name evidence="2" type="ORF">TNO010_150098</name>
</gene>
<evidence type="ECO:0000313" key="3">
    <source>
        <dbReference type="Proteomes" id="UP000490060"/>
    </source>
</evidence>
<dbReference type="AlphaFoldDB" id="A0A2I2M6H9"/>
<proteinExistence type="inferred from homology"/>
<evidence type="ECO:0000313" key="2">
    <source>
        <dbReference type="EMBL" id="SOU88148.1"/>
    </source>
</evidence>
<sequence>MFSKESKKTSEVKVSERNVIGKNTQIKGDIISEGDFRIDGTLEGTIKTNGRVIIGEAGFIKGKIECANADIEGKFSGELVVSNTLTVKTAANINGDVIIGKLSVEPGASFNATCAMKGSVKELNSNGKKEKTA</sequence>
<evidence type="ECO:0000256" key="1">
    <source>
        <dbReference type="ARBA" id="ARBA00044755"/>
    </source>
</evidence>
<dbReference type="GeneID" id="86818110"/>
<protein>
    <recommendedName>
        <fullName evidence="4">Cell shape determination protein CcmA</fullName>
    </recommendedName>
</protein>
<dbReference type="InterPro" id="IPR007607">
    <property type="entry name" value="BacA/B"/>
</dbReference>
<dbReference type="Pfam" id="PF04519">
    <property type="entry name" value="Bactofilin"/>
    <property type="match status" value="1"/>
</dbReference>
<organism evidence="2 3">
    <name type="scientific">Tenacibaculum finnmarkense genomovar ulcerans</name>
    <dbReference type="NCBI Taxonomy" id="2781388"/>
    <lineage>
        <taxon>Bacteria</taxon>
        <taxon>Pseudomonadati</taxon>
        <taxon>Bacteroidota</taxon>
        <taxon>Flavobacteriia</taxon>
        <taxon>Flavobacteriales</taxon>
        <taxon>Flavobacteriaceae</taxon>
        <taxon>Tenacibaculum</taxon>
        <taxon>Tenacibaculum finnmarkense</taxon>
    </lineage>
</organism>
<comment type="similarity">
    <text evidence="1">Belongs to the bactofilin family.</text>
</comment>
<dbReference type="PANTHER" id="PTHR35024:SF4">
    <property type="entry name" value="POLYMER-FORMING CYTOSKELETAL PROTEIN"/>
    <property type="match status" value="1"/>
</dbReference>
<evidence type="ECO:0008006" key="4">
    <source>
        <dbReference type="Google" id="ProtNLM"/>
    </source>
</evidence>
<dbReference type="RefSeq" id="WP_058886140.1">
    <property type="nucleotide sequence ID" value="NZ_JAFMUG010000003.1"/>
</dbReference>
<accession>A0A2I2M6H9</accession>
<name>A0A2I2M6H9_9FLAO</name>
<reference evidence="2 3" key="1">
    <citation type="submission" date="2017-11" db="EMBL/GenBank/DDBJ databases">
        <authorList>
            <person name="Duchaud E."/>
        </authorList>
    </citation>
    <scope>NUCLEOTIDE SEQUENCE [LARGE SCALE GENOMIC DNA]</scope>
    <source>
        <strain evidence="2 3">TNO010</strain>
    </source>
</reference>
<dbReference type="EMBL" id="OENE01000007">
    <property type="protein sequence ID" value="SOU88148.1"/>
    <property type="molecule type" value="Genomic_DNA"/>
</dbReference>
<dbReference type="Proteomes" id="UP000490060">
    <property type="component" value="Unassembled WGS sequence"/>
</dbReference>
<dbReference type="PANTHER" id="PTHR35024">
    <property type="entry name" value="HYPOTHETICAL CYTOSOLIC PROTEIN"/>
    <property type="match status" value="1"/>
</dbReference>